<gene>
    <name evidence="2" type="ORF">FHR34_004395</name>
</gene>
<dbReference type="AlphaFoldDB" id="A0A7W7R4N7"/>
<dbReference type="Proteomes" id="UP000540506">
    <property type="component" value="Unassembled WGS sequence"/>
</dbReference>
<accession>A0A7W7R4N7</accession>
<dbReference type="InterPro" id="IPR029063">
    <property type="entry name" value="SAM-dependent_MTases_sf"/>
</dbReference>
<protein>
    <submittedName>
        <fullName evidence="2">SAM-dependent methyltransferase</fullName>
    </submittedName>
</protein>
<dbReference type="PANTHER" id="PTHR42912">
    <property type="entry name" value="METHYLTRANSFERASE"/>
    <property type="match status" value="1"/>
</dbReference>
<evidence type="ECO:0000259" key="1">
    <source>
        <dbReference type="Pfam" id="PF13649"/>
    </source>
</evidence>
<dbReference type="EMBL" id="JACHJV010000001">
    <property type="protein sequence ID" value="MBB4925402.1"/>
    <property type="molecule type" value="Genomic_DNA"/>
</dbReference>
<sequence>MTEPSYLREIRVSYDTVAVDYADLVRTAFEHDRSGRAMLAAFAELVRADGGGPVADVGCGPGHVTAYLHALGLAAFGIELSPGMVEVARRDHPGLRFDVGSMTSLDLPDGELGGVLAWYSILHTPPEVLPVVFAEFHRVLAPGGHLLLGFHVGDERRRKEEGYGHRMSLDLYLLAPDRITELATRAGLVAQASLINAPERPGGAPAARLLFRKPGTRAA</sequence>
<dbReference type="Pfam" id="PF13649">
    <property type="entry name" value="Methyltransf_25"/>
    <property type="match status" value="1"/>
</dbReference>
<reference evidence="2 3" key="1">
    <citation type="submission" date="2020-08" db="EMBL/GenBank/DDBJ databases">
        <title>Sequencing the genomes of 1000 actinobacteria strains.</title>
        <authorList>
            <person name="Klenk H.-P."/>
        </authorList>
    </citation>
    <scope>NUCLEOTIDE SEQUENCE [LARGE SCALE GENOMIC DNA]</scope>
    <source>
        <strain evidence="2 3">DSM 41654</strain>
    </source>
</reference>
<dbReference type="SUPFAM" id="SSF53335">
    <property type="entry name" value="S-adenosyl-L-methionine-dependent methyltransferases"/>
    <property type="match status" value="1"/>
</dbReference>
<keyword evidence="3" id="KW-1185">Reference proteome</keyword>
<evidence type="ECO:0000313" key="3">
    <source>
        <dbReference type="Proteomes" id="UP000540506"/>
    </source>
</evidence>
<name>A0A7W7R4N7_KITKI</name>
<dbReference type="GO" id="GO:0032259">
    <property type="term" value="P:methylation"/>
    <property type="evidence" value="ECO:0007669"/>
    <property type="project" value="UniProtKB-KW"/>
</dbReference>
<dbReference type="CDD" id="cd02440">
    <property type="entry name" value="AdoMet_MTases"/>
    <property type="match status" value="1"/>
</dbReference>
<dbReference type="InterPro" id="IPR041698">
    <property type="entry name" value="Methyltransf_25"/>
</dbReference>
<evidence type="ECO:0000313" key="2">
    <source>
        <dbReference type="EMBL" id="MBB4925402.1"/>
    </source>
</evidence>
<organism evidence="2 3">
    <name type="scientific">Kitasatospora kifunensis</name>
    <name type="common">Streptomyces kifunensis</name>
    <dbReference type="NCBI Taxonomy" id="58351"/>
    <lineage>
        <taxon>Bacteria</taxon>
        <taxon>Bacillati</taxon>
        <taxon>Actinomycetota</taxon>
        <taxon>Actinomycetes</taxon>
        <taxon>Kitasatosporales</taxon>
        <taxon>Streptomycetaceae</taxon>
        <taxon>Kitasatospora</taxon>
    </lineage>
</organism>
<proteinExistence type="predicted"/>
<dbReference type="RefSeq" id="WP_184937572.1">
    <property type="nucleotide sequence ID" value="NZ_JACHJV010000001.1"/>
</dbReference>
<dbReference type="GO" id="GO:0008168">
    <property type="term" value="F:methyltransferase activity"/>
    <property type="evidence" value="ECO:0007669"/>
    <property type="project" value="UniProtKB-KW"/>
</dbReference>
<keyword evidence="2" id="KW-0808">Transferase</keyword>
<keyword evidence="2" id="KW-0489">Methyltransferase</keyword>
<dbReference type="InterPro" id="IPR050508">
    <property type="entry name" value="Methyltransf_Superfamily"/>
</dbReference>
<comment type="caution">
    <text evidence="2">The sequence shown here is derived from an EMBL/GenBank/DDBJ whole genome shotgun (WGS) entry which is preliminary data.</text>
</comment>
<feature type="domain" description="Methyltransferase" evidence="1">
    <location>
        <begin position="54"/>
        <end position="144"/>
    </location>
</feature>
<dbReference type="Gene3D" id="3.40.50.150">
    <property type="entry name" value="Vaccinia Virus protein VP39"/>
    <property type="match status" value="1"/>
</dbReference>